<evidence type="ECO:0000313" key="3">
    <source>
        <dbReference type="Proteomes" id="UP000694044"/>
    </source>
</evidence>
<sequence length="255" mass="29247">MLKPFNPRAPKSGRPKTNRAATDSQRSAERKEYNLGSKLRKLLREKDVVEIKRYLKTNRPPLREDFSFLNTLEIRFRGYSKKQMTATLVTSEPDPTPMPFRLREAMVSAALLVATQREAEMGGVEKEVELCSPDDGTFHGELKTRWCTVNIEGAGDFSKNRLQAMKYLWNMAITCSLGMKCYSWLMSEADIQFSDEGAEAVARKMINAWPEDNVPGFSFDAHWAHTYCVWPDLWFNDIIIHAFLEKLEHNMSGQA</sequence>
<dbReference type="Proteomes" id="UP000694044">
    <property type="component" value="Unassembled WGS sequence"/>
</dbReference>
<dbReference type="AlphaFoldDB" id="A0A8T1W9X2"/>
<feature type="region of interest" description="Disordered" evidence="1">
    <location>
        <begin position="1"/>
        <end position="33"/>
    </location>
</feature>
<evidence type="ECO:0000313" key="2">
    <source>
        <dbReference type="EMBL" id="KAG7388990.1"/>
    </source>
</evidence>
<evidence type="ECO:0000256" key="1">
    <source>
        <dbReference type="SAM" id="MobiDB-lite"/>
    </source>
</evidence>
<proteinExistence type="predicted"/>
<organism evidence="2 3">
    <name type="scientific">Phytophthora pseudosyringae</name>
    <dbReference type="NCBI Taxonomy" id="221518"/>
    <lineage>
        <taxon>Eukaryota</taxon>
        <taxon>Sar</taxon>
        <taxon>Stramenopiles</taxon>
        <taxon>Oomycota</taxon>
        <taxon>Peronosporomycetes</taxon>
        <taxon>Peronosporales</taxon>
        <taxon>Peronosporaceae</taxon>
        <taxon>Phytophthora</taxon>
    </lineage>
</organism>
<gene>
    <name evidence="2" type="ORF">PHYPSEUDO_011453</name>
</gene>
<comment type="caution">
    <text evidence="2">The sequence shown here is derived from an EMBL/GenBank/DDBJ whole genome shotgun (WGS) entry which is preliminary data.</text>
</comment>
<keyword evidence="3" id="KW-1185">Reference proteome</keyword>
<reference evidence="2" key="1">
    <citation type="submission" date="2021-02" db="EMBL/GenBank/DDBJ databases">
        <authorList>
            <person name="Palmer J.M."/>
        </authorList>
    </citation>
    <scope>NUCLEOTIDE SEQUENCE</scope>
    <source>
        <strain evidence="2">SCRP734</strain>
    </source>
</reference>
<accession>A0A8T1W9X2</accession>
<dbReference type="EMBL" id="JAGDFM010000051">
    <property type="protein sequence ID" value="KAG7388990.1"/>
    <property type="molecule type" value="Genomic_DNA"/>
</dbReference>
<name>A0A8T1W9X2_9STRA</name>
<protein>
    <submittedName>
        <fullName evidence="2">Uncharacterized protein</fullName>
    </submittedName>
</protein>
<dbReference type="OrthoDB" id="102527at2759"/>